<dbReference type="Pfam" id="PF18911">
    <property type="entry name" value="PKD_4"/>
    <property type="match status" value="6"/>
</dbReference>
<evidence type="ECO:0000259" key="6">
    <source>
        <dbReference type="PROSITE" id="PS50093"/>
    </source>
</evidence>
<dbReference type="Gene3D" id="2.60.120.260">
    <property type="entry name" value="Galactose-binding domain-like"/>
    <property type="match status" value="4"/>
</dbReference>
<evidence type="ECO:0000256" key="1">
    <source>
        <dbReference type="ARBA" id="ARBA00008779"/>
    </source>
</evidence>
<keyword evidence="8" id="KW-1185">Reference proteome</keyword>
<dbReference type="Gene3D" id="2.60.40.10">
    <property type="entry name" value="Immunoglobulins"/>
    <property type="match status" value="7"/>
</dbReference>
<dbReference type="EMBL" id="JABANE010000070">
    <property type="protein sequence ID" value="NME70665.1"/>
    <property type="molecule type" value="Genomic_DNA"/>
</dbReference>
<protein>
    <submittedName>
        <fullName evidence="7">PKD domain-containing protein</fullName>
    </submittedName>
</protein>
<comment type="similarity">
    <text evidence="1">Belongs to the sulfatase family.</text>
</comment>
<dbReference type="InterPro" id="IPR022409">
    <property type="entry name" value="PKD/Chitinase_dom"/>
</dbReference>
<dbReference type="CDD" id="cd00146">
    <property type="entry name" value="PKD"/>
    <property type="match status" value="6"/>
</dbReference>
<evidence type="ECO:0000256" key="2">
    <source>
        <dbReference type="ARBA" id="ARBA00022723"/>
    </source>
</evidence>
<dbReference type="SMART" id="SM00089">
    <property type="entry name" value="PKD"/>
    <property type="match status" value="7"/>
</dbReference>
<dbReference type="PROSITE" id="PS00149">
    <property type="entry name" value="SULFATASE_2"/>
    <property type="match status" value="1"/>
</dbReference>
<dbReference type="InterPro" id="IPR050738">
    <property type="entry name" value="Sulfatase"/>
</dbReference>
<dbReference type="SUPFAM" id="SSF49299">
    <property type="entry name" value="PKD domain"/>
    <property type="match status" value="7"/>
</dbReference>
<dbReference type="NCBIfam" id="TIGR04183">
    <property type="entry name" value="Por_Secre_tail"/>
    <property type="match status" value="1"/>
</dbReference>
<dbReference type="Pfam" id="PF18962">
    <property type="entry name" value="Por_Secre_tail"/>
    <property type="match status" value="1"/>
</dbReference>
<dbReference type="InterPro" id="IPR035986">
    <property type="entry name" value="PKD_dom_sf"/>
</dbReference>
<dbReference type="Pfam" id="PF00801">
    <property type="entry name" value="PKD"/>
    <property type="match status" value="1"/>
</dbReference>
<dbReference type="PROSITE" id="PS50093">
    <property type="entry name" value="PKD"/>
    <property type="match status" value="7"/>
</dbReference>
<dbReference type="Pfam" id="PF00884">
    <property type="entry name" value="Sulfatase"/>
    <property type="match status" value="1"/>
</dbReference>
<keyword evidence="2" id="KW-0479">Metal-binding</keyword>
<dbReference type="GO" id="GO:0046872">
    <property type="term" value="F:metal ion binding"/>
    <property type="evidence" value="ECO:0007669"/>
    <property type="project" value="UniProtKB-KW"/>
</dbReference>
<feature type="region of interest" description="Disordered" evidence="5">
    <location>
        <begin position="854"/>
        <end position="876"/>
    </location>
</feature>
<keyword evidence="4" id="KW-0106">Calcium</keyword>
<feature type="domain" description="PKD" evidence="6">
    <location>
        <begin position="1817"/>
        <end position="1878"/>
    </location>
</feature>
<dbReference type="InterPro" id="IPR000601">
    <property type="entry name" value="PKD_dom"/>
</dbReference>
<dbReference type="RefSeq" id="WP_169658895.1">
    <property type="nucleotide sequence ID" value="NZ_JABANE010000070.1"/>
</dbReference>
<feature type="domain" description="PKD" evidence="6">
    <location>
        <begin position="1466"/>
        <end position="1532"/>
    </location>
</feature>
<feature type="domain" description="PKD" evidence="6">
    <location>
        <begin position="1987"/>
        <end position="2041"/>
    </location>
</feature>
<name>A0A7X9RXQ8_9BACT</name>
<sequence>MKRSELFFGVFLIFVTNLLFAQDKPNVLIIHTDEHSFKTVSKYRDLNLHSGNLTKEEYYNPWNATDQVATPNMDRLGTEGAVSTKHYASSPTCTPSRASFITSLYPGSTGAARNDRPMHDDMKTWAHVLKENGYSTSYVGKWHLEGKDDPATQVWGAGRNFGFDNIKWRIEKEHWTWFNEDGVPPYDWGEQGKPSGDWIYATEFFTDKAIEIMEDDIDAQNPFCLMISIPDPHTPNHSAPEYHDWCRNVNFTAPYTYDLTYDKEGSRPNWADKQNNNDVHPGSDRYSSFDEFYMQEYWGMVKAVDDNIGKMLKLLEDKGQLDNTIIIYTVDHGDMLFEYSRINKGVPYESSAKIPFMIRYPKKIPSGKIVTTPHVNVDVGPTILGLAGLPAMSDVHGKDQSHLYTSDDLMVTEDDTVFITEDAGWWVSAATTRYKLVLSNKDDAYLIDLEVDPLETTNQLADIEGANYAMYMEKALELEASLKHRMVQTNELYGAGTKFLQWMTSGPEIPAPPAVEVSDLPLNADLFGFEGTAVVDGTAKKWSMGASNDFSISDEKAASGNFSLKFHHTAALTGNGGAAHAPAGMVKLAAGKYKFKAKVFIEPNSAASRFRIFMKNPSANLDPFYLPSTTGSWVDVSYDFTMASGTSNEGTFSLVIQPGDAAENGGTSSTVYFDDIEIEEVIPIEFKGLDPVLFGFEGTQWIDEEEKSWFFGTNAGYSQDEKASGNRSLNMSDVSLVSGNVALAAHSPIKSLYMNEGDYELSLKVKGKAGNKIKSFDVILKDNKAQSLFIVNSFDISALTDEDGWVTLKKNISFGKDSDPENGQVTIRVREVDLNTQGEGYLFIDDIKLEKKTSDVAEGGTDPADETPKDVPNDPSDENFLNSHLFGFEGPTLIDLGAGKVRVRWTGDSEFCIVDLNGNPQGKRVMRFVNDGVLDKTKSVYVDKNSAPLPTDTNLEFSMKVFIEEGSTINKVRVADLTSPVTQFDLTGLPQGEWVQLKREITPDELNDFKRIKLQIQVADAGDKTTIYFDDIRVTMPQEEVVADGCMKNPNSLVNSCAFGFEENTTSADWATNAIYTITDEMAWGGSASLKVQIDTEIASGNLNQTPKSGLQSNAVIDEEHIVVAFKLYIDADATLSQISLLSKFNDIAPQVLPIDISTLEKGKWLTVEQEVAVKNFAETATLNWVGFRFNNGTKGAGVLYIDDVSAVLKSAFVNDQDRNVVFTIKDENEAPIEGAVVKVAGYDDAVADANGMVTLMASNIQGKKYTVEKEGFNSKEGQFSVVNDDVAVDVTMKVFVPETYSFTILLKDENSKPMSGVVVTNTDNAETYTTDVRGAVVLMGLMEMDVINYAVELEGFNAITNTTTIGTSNSSVTETLVRKLYAPDAIFAVNRVTGDKPLTVSFKDESKHLPTAWLWNFGDGGTSVDQNPFYTYQTAGVYTVSLKVTNETGEDELVKEDYITVGLFPTAEFTADMTEVEEGTAVQFTDASTTTITSWSWDFGDDATSDEQNPSHTYTTAGQYTVKLKVTNEDGEDEMVKEDFITVTEVPNLEVSFVYNVVNFDDPKTIQFMDKSAGEVTSWSWDFGDGSTSDEQNPIHTYADGGTYQVTLEIANDKTDATGSETVEVSSTTYELVYKNDFSEYDVNTALLEEERTDARKFHYIAFQQPDQPRTLTVLEEGGNKYMQYGDSDATASANGQFRTNTVIAFKAGTKYTLTVRTRGLAIHFPLIMDVESNSPRAKGESFKDGSLTDWHTHILSFEAEEDFNATIAMARNWYGTLDVDDIVLMAEGEETSGVEANFTASATEVTLGTAIQFTDASKDATSWSWNFGDENTSTDQNPSHTYTTTGTFTVTLTASDGSSSDTKEMEITVNPIAGGTLPVASFSADKTAVKENETITFTDASTDATSWSWNFGDDNTSTDQSPTHAYTTAGTYTVTLTATNENGDDVETKADYITVTEGETPAEVVADFTASKTEITLGEAVQFTDASSNATSWSWNFGDDNTSTDQSPSHTYASAGTFTVTLTASNDNSSATKTMDIVVNLDVVNPTPVASFTVDITEGKVNETITFTDASTDATSWSWDFGDGSSSDVQNPTHTYASAGIYTVALTVSNENGTDTSSQQDLITITAEDPTSITIDGVEIKVYPNPASSEVNVVSADVVNVTIFTATGQLIQSIDKTIASIKIPVEGWRSGLYLFKMTTKNGSQYTTKVQVK</sequence>
<evidence type="ECO:0000313" key="8">
    <source>
        <dbReference type="Proteomes" id="UP000576082"/>
    </source>
</evidence>
<feature type="domain" description="PKD" evidence="6">
    <location>
        <begin position="1550"/>
        <end position="1633"/>
    </location>
</feature>
<evidence type="ECO:0000256" key="3">
    <source>
        <dbReference type="ARBA" id="ARBA00022801"/>
    </source>
</evidence>
<reference evidence="7 8" key="1">
    <citation type="submission" date="2020-04" db="EMBL/GenBank/DDBJ databases">
        <title>Flammeovirga sp. SR4, a novel species isolated from seawater.</title>
        <authorList>
            <person name="Wang X."/>
        </authorList>
    </citation>
    <scope>NUCLEOTIDE SEQUENCE [LARGE SCALE GENOMIC DNA]</scope>
    <source>
        <strain evidence="7 8">ATCC 23126</strain>
    </source>
</reference>
<organism evidence="7 8">
    <name type="scientific">Flammeovirga aprica JL-4</name>
    <dbReference type="NCBI Taxonomy" id="694437"/>
    <lineage>
        <taxon>Bacteria</taxon>
        <taxon>Pseudomonadati</taxon>
        <taxon>Bacteroidota</taxon>
        <taxon>Cytophagia</taxon>
        <taxon>Cytophagales</taxon>
        <taxon>Flammeovirgaceae</taxon>
        <taxon>Flammeovirga</taxon>
    </lineage>
</organism>
<comment type="caution">
    <text evidence="7">The sequence shown here is derived from an EMBL/GenBank/DDBJ whole genome shotgun (WGS) entry which is preliminary data.</text>
</comment>
<feature type="domain" description="PKD" evidence="6">
    <location>
        <begin position="2071"/>
        <end position="2124"/>
    </location>
</feature>
<dbReference type="FunFam" id="2.60.40.10:FF:000270">
    <property type="entry name" value="Cell surface protein"/>
    <property type="match status" value="5"/>
</dbReference>
<dbReference type="InterPro" id="IPR026444">
    <property type="entry name" value="Secre_tail"/>
</dbReference>
<dbReference type="InterPro" id="IPR024607">
    <property type="entry name" value="Sulfatase_CS"/>
</dbReference>
<evidence type="ECO:0000256" key="4">
    <source>
        <dbReference type="ARBA" id="ARBA00022837"/>
    </source>
</evidence>
<evidence type="ECO:0000313" key="7">
    <source>
        <dbReference type="EMBL" id="NME70665.1"/>
    </source>
</evidence>
<accession>A0A7X9RXQ8</accession>
<dbReference type="SUPFAM" id="SSF53649">
    <property type="entry name" value="Alkaline phosphatase-like"/>
    <property type="match status" value="1"/>
</dbReference>
<dbReference type="PANTHER" id="PTHR42693:SF53">
    <property type="entry name" value="ENDO-4-O-SULFATASE"/>
    <property type="match status" value="1"/>
</dbReference>
<dbReference type="InterPro" id="IPR000917">
    <property type="entry name" value="Sulfatase_N"/>
</dbReference>
<dbReference type="PANTHER" id="PTHR42693">
    <property type="entry name" value="ARYLSULFATASE FAMILY MEMBER"/>
    <property type="match status" value="1"/>
</dbReference>
<feature type="domain" description="PKD" evidence="6">
    <location>
        <begin position="1879"/>
        <end position="1962"/>
    </location>
</feature>
<gene>
    <name evidence="7" type="ORF">HHU12_21995</name>
</gene>
<feature type="domain" description="PKD" evidence="6">
    <location>
        <begin position="1384"/>
        <end position="1450"/>
    </location>
</feature>
<dbReference type="InterPro" id="IPR013783">
    <property type="entry name" value="Ig-like_fold"/>
</dbReference>
<dbReference type="GO" id="GO:0004065">
    <property type="term" value="F:arylsulfatase activity"/>
    <property type="evidence" value="ECO:0007669"/>
    <property type="project" value="TreeGrafter"/>
</dbReference>
<dbReference type="InterPro" id="IPR017850">
    <property type="entry name" value="Alkaline_phosphatase_core_sf"/>
</dbReference>
<dbReference type="Proteomes" id="UP000576082">
    <property type="component" value="Unassembled WGS sequence"/>
</dbReference>
<dbReference type="Gene3D" id="3.40.720.10">
    <property type="entry name" value="Alkaline Phosphatase, subunit A"/>
    <property type="match status" value="1"/>
</dbReference>
<proteinExistence type="inferred from homology"/>
<keyword evidence="3" id="KW-0378">Hydrolase</keyword>
<evidence type="ECO:0000256" key="5">
    <source>
        <dbReference type="SAM" id="MobiDB-lite"/>
    </source>
</evidence>